<proteinExistence type="predicted"/>
<name>D3V8M2_XENBS</name>
<dbReference type="STRING" id="406818.XBJ1_3060"/>
<dbReference type="KEGG" id="xbo:XBJ1_3060"/>
<protein>
    <submittedName>
        <fullName evidence="1">Uncharacterized protein</fullName>
    </submittedName>
</protein>
<dbReference type="HOGENOM" id="CLU_3049453_0_0_6"/>
<dbReference type="Proteomes" id="UP000002045">
    <property type="component" value="Chromosome"/>
</dbReference>
<organism evidence="1 2">
    <name type="scientific">Xenorhabdus bovienii (strain SS-2004)</name>
    <name type="common">Xenorhabdus nematophila subsp. bovienii</name>
    <dbReference type="NCBI Taxonomy" id="406818"/>
    <lineage>
        <taxon>Bacteria</taxon>
        <taxon>Pseudomonadati</taxon>
        <taxon>Pseudomonadota</taxon>
        <taxon>Gammaproteobacteria</taxon>
        <taxon>Enterobacterales</taxon>
        <taxon>Morganellaceae</taxon>
        <taxon>Xenorhabdus</taxon>
    </lineage>
</organism>
<gene>
    <name evidence="1" type="ordered locus">XBJ1_3060</name>
</gene>
<accession>D3V8M2</accession>
<reference evidence="1 2" key="1">
    <citation type="journal article" date="2011" name="PLoS ONE">
        <title>The entomopathogenic bacterial endosymbionts xenorhabdus and photorhabdus: convergent lifestyles from divergent genomes.</title>
        <authorList>
            <person name="Chaston J.M."/>
            <person name="Suen G."/>
            <person name="Tucker S.L."/>
            <person name="Andersen A.W."/>
            <person name="Bhasin A."/>
            <person name="Bode E."/>
            <person name="Bode H.B."/>
            <person name="Brachmann A.O."/>
            <person name="Cowles C.E."/>
            <person name="Cowles K.N."/>
            <person name="Darby C."/>
            <person name="de Leon L."/>
            <person name="Drace K."/>
            <person name="Du Z."/>
            <person name="Givaudan A."/>
            <person name="Herbert Tran E.E."/>
            <person name="Jewell K.A."/>
            <person name="Knack J.J."/>
            <person name="Krasomil-Osterfeld K.C."/>
            <person name="Kukor R."/>
            <person name="Lanois A."/>
            <person name="Latreille P."/>
            <person name="Leimgruber N.K."/>
            <person name="Lipke C.M."/>
            <person name="Liu R."/>
            <person name="Lu X."/>
            <person name="Martens E.C."/>
            <person name="Marri P.R."/>
            <person name="Medigue C."/>
            <person name="Menard M.L."/>
            <person name="Miller N.M."/>
            <person name="Morales-Soto N."/>
            <person name="Norton S."/>
            <person name="Ogier J.C."/>
            <person name="Orchard S.S."/>
            <person name="Park D."/>
            <person name="Park Y."/>
            <person name="Qurollo B.A."/>
            <person name="Sugar D.R."/>
            <person name="Richards G.R."/>
            <person name="Rouy Z."/>
            <person name="Slominski B."/>
            <person name="Slominski K."/>
            <person name="Snyder H."/>
            <person name="Tjaden B.C."/>
            <person name="van der Hoeven R."/>
            <person name="Welch R.D."/>
            <person name="Wheeler C."/>
            <person name="Xiang B."/>
            <person name="Barbazuk B."/>
            <person name="Gaudriault S."/>
            <person name="Goodner B."/>
            <person name="Slater S.C."/>
            <person name="Forst S."/>
            <person name="Goldman B.S."/>
            <person name="Goodrich-Blair H."/>
        </authorList>
    </citation>
    <scope>NUCLEOTIDE SEQUENCE [LARGE SCALE GENOMIC DNA]</scope>
    <source>
        <strain evidence="1 2">SS-2004</strain>
    </source>
</reference>
<evidence type="ECO:0000313" key="2">
    <source>
        <dbReference type="Proteomes" id="UP000002045"/>
    </source>
</evidence>
<evidence type="ECO:0000313" key="1">
    <source>
        <dbReference type="EMBL" id="CBJ82184.1"/>
    </source>
</evidence>
<dbReference type="EMBL" id="FN667741">
    <property type="protein sequence ID" value="CBJ82184.1"/>
    <property type="molecule type" value="Genomic_DNA"/>
</dbReference>
<dbReference type="AlphaFoldDB" id="D3V8M2"/>
<sequence length="54" mass="5890">MPASSPSIVKAQRYKAGVMKPLICAFENPPISVAVDLLNATEPNFHVTEKHVEL</sequence>